<dbReference type="InterPro" id="IPR042197">
    <property type="entry name" value="Apaf_helical"/>
</dbReference>
<evidence type="ECO:0000256" key="5">
    <source>
        <dbReference type="ARBA" id="ARBA00022821"/>
    </source>
</evidence>
<feature type="non-terminal residue" evidence="9">
    <location>
        <position position="2184"/>
    </location>
</feature>
<dbReference type="InterPro" id="IPR050905">
    <property type="entry name" value="Plant_NBS-LRR"/>
</dbReference>
<dbReference type="Pfam" id="PF13855">
    <property type="entry name" value="LRR_8"/>
    <property type="match status" value="1"/>
</dbReference>
<dbReference type="SUPFAM" id="SSF52540">
    <property type="entry name" value="P-loop containing nucleoside triphosphate hydrolases"/>
    <property type="match status" value="3"/>
</dbReference>
<gene>
    <name evidence="9" type="ORF">HID58_036631</name>
</gene>
<feature type="domain" description="AAA+ ATPase" evidence="8">
    <location>
        <begin position="134"/>
        <end position="273"/>
    </location>
</feature>
<comment type="caution">
    <text evidence="9">The sequence shown here is derived from an EMBL/GenBank/DDBJ whole genome shotgun (WGS) entry which is preliminary data.</text>
</comment>
<dbReference type="Gene3D" id="3.80.10.10">
    <property type="entry name" value="Ribonuclease Inhibitor"/>
    <property type="match status" value="3"/>
</dbReference>
<keyword evidence="10" id="KW-1185">Reference proteome</keyword>
<sequence>MGTLKAKRDDVQGRVDREEFTGHHRRLAQVQVWLTSILTMENQYSELLNTRDVELQRLCLCRFCSKNVKKSYLYGKRVMVMLREVESLIRQQREFDAVTDETPIAKGEELPIQSTVVGQETMIEMVWNRLMEDRVGLVGLHGMGGVGKTTLLMQINNRFSERGGGFDVVIWVVVSQNATVHKIQGSIGEKLGLGGKEWGEKSDMERAHDIHNVLRRKKFVLFLDDIWEKVNLSTIGVPYPSKVNGSKVVFTTRSRDVCGRMGVDDPIEVCYIPELAKKVAGKCRGLPLALNVIGETMASKRSVQEWRRAVDVLTSSATEFSGVEDEILPILNYDSLDGEVTKSCFLYCSLFPEDYLIDKERLIEYWIGEGFIDEKEGREMALNQGYDILGTLVRACLLLEDDEDEREVKMHDVVRDMAMWIASDLGKHKERCIVQARAGLCEIPKVKNWKDVRRISLMGNNIQIISESPDCPELTTLLLQRNHSLEEISDGFFQSMPKLLVLDLSYNVLRGLGMDMCNLETRYLERLEGISELSSLRTLKLRDSKVRLDTSLMKELQLLQHIEYITVNISSSTLVGETLFDDPRMGRCIKKVWIREKEPVKVIVLPDLDGCFSVSVSCDQVVNQVFQCLCLKGSYIHNLPQNLLTLQKAMGALKAKRDDVQRKVEREEFTGQRRRLDQVQVWLTSILTMQNQYNELLNTSELELERLCLCRLYSKNVKKSYLYGKRVTGMLEEVKSLSSQGVFIEVTDETPIAEGEELPIQPTIVGQQTMLEMVWNRLMEDRVGIVGLYGMGGVGKTTLLTQINNRFSERGHGFDVVIWVVVSQNATVHRIQGSIGEKLGLGGKEWDEKSEMKRAQDIHNVLRKKKFVLFLDDMWEKVNLSTIGVPYPSKVNGSKVAFTTRSRDVCGGMEVDDPIEVRCLDTDKAWDLFKKKVGENTLGSHQDIPELARKVAGKCRGLPLALNWRRAVDVLTSSATEFSGMEDKILPILKFSFDSLDGEMTKSCFLYCSLFPEDGLIDKERLIEYWIGEGFIDEKKGRERAMDQGYGILGTLVRACLLLVEEIRYAAEEYVKMHDVVREMAMWIASDLGKNKERCIVQARAGIREIPKVKNWKDSMPKLLVLDLSDCILSGFRMDMCNLSTKCLESLEGISGLSSLRTLKLLGCGVRLDMSLMKELQLLQHIEYVSVNISSSTLVGATLFDDPRMGRCIQRVWIDEKEPVKVLVLPSLDGLCELFIFSCEMLEEIKMEKTPWNKTVTSPCFSNLTQVIIAYCHGLKDLTWLLFAPNLAHLRVTDSVQLEDIISKEKAESVLENNIIPFQKLEKLVLYELPELKSIYWNALPFQRLRHLIIRGNRCPKLRKLPLNSESVFDVEKLVIRCFDREWMERVEWEDEATRLRFLPLSIGGCFSVSMSCDQVMGGCVSVQPQVPCDQVLNHLGSCFCRKLKYIQNLKKNLVALETAMEDLKAVRSDLLRKVHAAEEGGGLQRLHQIKVWLERVESIESQFNGLYSTRDVELKRLCFNGAGPKNLRLNYLYGKRVFKMLNMVKDLKSKGFFEEVASPAARAVGEERPLTPTVVGQETMLEKAWNHLMDDETGIMGLYGMGGVGKTTLLTQINNKFVDMCDTHDGVFIVIWVVVSGDLQLHKIQHRIGNKIGYKGVEWKKKKENQKALDIFNFLSKKRFVLLLDDIWRKVDLTEIGIPNPTSQNGCKIVFTTRSLGVCTSMGVHEPMEVRCLSTNDAKVAGACRGLPLALNVIGETMSCKKTTQEWYHAVDVLKTYAADFSDVKEKILPILKYSYDNLEGENVKSCFLYCSLFPEDALIDKERVIDYWICEGFIDGSNIVRLPVGLQKLKRLMHLNLESMLCLEGVSGISNLSSLKTLKLLNFIMWPTMSLLEELERLEHLEVLTVEITSSSVLKQLLCSHRLVRCLQKLSIKYIEEESVRVLTLPSIQDLRERNTMLTSPCLPHLSKVLIAGCNGLKDLTWLLFAPNLTHLSVWNSSQLEEIISQEEAAGVEIVPFRKLEYLHLWDLPEVMSIYWSPLPFPYLSLINVQNDCQKLKKLPLDSQSCVAGEELVIEYGDEEWKEKVEWEDEATRLRFVPSCKLVLYDSFHQWSYIHNLSENLAAPQKVLKARQDDVQRRVYIASQKAHSSPECPELRKLPLDSQRVDRTSSLPRIMKIMLSYI</sequence>
<dbReference type="InterPro" id="IPR027417">
    <property type="entry name" value="P-loop_NTPase"/>
</dbReference>
<evidence type="ECO:0000256" key="2">
    <source>
        <dbReference type="ARBA" id="ARBA00022614"/>
    </source>
</evidence>
<dbReference type="InterPro" id="IPR036388">
    <property type="entry name" value="WH-like_DNA-bd_sf"/>
</dbReference>
<keyword evidence="6" id="KW-0067">ATP-binding</keyword>
<feature type="domain" description="AAA+ ATPase" evidence="8">
    <location>
        <begin position="1593"/>
        <end position="1734"/>
    </location>
</feature>
<dbReference type="Gene3D" id="1.10.8.430">
    <property type="entry name" value="Helical domain of apoptotic protease-activating factors"/>
    <property type="match status" value="3"/>
</dbReference>
<dbReference type="SMART" id="SM00382">
    <property type="entry name" value="AAA"/>
    <property type="match status" value="3"/>
</dbReference>
<dbReference type="EMBL" id="JAGKQM010000009">
    <property type="protein sequence ID" value="KAH0913310.1"/>
    <property type="molecule type" value="Genomic_DNA"/>
</dbReference>
<evidence type="ECO:0000313" key="10">
    <source>
        <dbReference type="Proteomes" id="UP000824890"/>
    </source>
</evidence>
<protein>
    <recommendedName>
        <fullName evidence="8">AAA+ ATPase domain-containing protein</fullName>
    </recommendedName>
</protein>
<evidence type="ECO:0000256" key="1">
    <source>
        <dbReference type="ARBA" id="ARBA00008894"/>
    </source>
</evidence>
<dbReference type="Pfam" id="PF00931">
    <property type="entry name" value="NB-ARC"/>
    <property type="match status" value="3"/>
</dbReference>
<dbReference type="SUPFAM" id="SSF52058">
    <property type="entry name" value="L domain-like"/>
    <property type="match status" value="3"/>
</dbReference>
<dbReference type="InterPro" id="IPR003593">
    <property type="entry name" value="AAA+_ATPase"/>
</dbReference>
<dbReference type="InterPro" id="IPR001611">
    <property type="entry name" value="Leu-rich_rpt"/>
</dbReference>
<feature type="domain" description="AAA+ ATPase" evidence="8">
    <location>
        <begin position="782"/>
        <end position="930"/>
    </location>
</feature>
<dbReference type="Pfam" id="PF23559">
    <property type="entry name" value="WHD_DRP"/>
    <property type="match status" value="2"/>
</dbReference>
<dbReference type="PRINTS" id="PR00364">
    <property type="entry name" value="DISEASERSIST"/>
</dbReference>
<keyword evidence="4" id="KW-0547">Nucleotide-binding</keyword>
<feature type="coiled-coil region" evidence="7">
    <location>
        <begin position="1447"/>
        <end position="1474"/>
    </location>
</feature>
<dbReference type="Gene3D" id="1.10.10.10">
    <property type="entry name" value="Winged helix-like DNA-binding domain superfamily/Winged helix DNA-binding domain"/>
    <property type="match status" value="2"/>
</dbReference>
<evidence type="ECO:0000259" key="8">
    <source>
        <dbReference type="SMART" id="SM00382"/>
    </source>
</evidence>
<dbReference type="InterPro" id="IPR002182">
    <property type="entry name" value="NB-ARC"/>
</dbReference>
<keyword evidence="2" id="KW-0433">Leucine-rich repeat</keyword>
<name>A0ABQ8C8A2_BRANA</name>
<dbReference type="Pfam" id="PF23247">
    <property type="entry name" value="LRR_RPS2"/>
    <property type="match status" value="1"/>
</dbReference>
<keyword evidence="5" id="KW-0611">Plant defense</keyword>
<dbReference type="InterPro" id="IPR032675">
    <property type="entry name" value="LRR_dom_sf"/>
</dbReference>
<dbReference type="Proteomes" id="UP000824890">
    <property type="component" value="Unassembled WGS sequence"/>
</dbReference>
<evidence type="ECO:0000313" key="9">
    <source>
        <dbReference type="EMBL" id="KAH0913310.1"/>
    </source>
</evidence>
<accession>A0ABQ8C8A2</accession>
<dbReference type="Gene3D" id="3.40.50.300">
    <property type="entry name" value="P-loop containing nucleotide triphosphate hydrolases"/>
    <property type="match status" value="3"/>
</dbReference>
<dbReference type="PANTHER" id="PTHR33463:SF220">
    <property type="entry name" value="NB-ARC DOMAIN-CONTAINING PROTEIN"/>
    <property type="match status" value="1"/>
</dbReference>
<evidence type="ECO:0000256" key="7">
    <source>
        <dbReference type="SAM" id="Coils"/>
    </source>
</evidence>
<evidence type="ECO:0000256" key="4">
    <source>
        <dbReference type="ARBA" id="ARBA00022741"/>
    </source>
</evidence>
<dbReference type="PANTHER" id="PTHR33463">
    <property type="entry name" value="NB-ARC DOMAIN-CONTAINING PROTEIN-RELATED"/>
    <property type="match status" value="1"/>
</dbReference>
<evidence type="ECO:0000256" key="6">
    <source>
        <dbReference type="ARBA" id="ARBA00022840"/>
    </source>
</evidence>
<keyword evidence="3" id="KW-0677">Repeat</keyword>
<organism evidence="9 10">
    <name type="scientific">Brassica napus</name>
    <name type="common">Rape</name>
    <dbReference type="NCBI Taxonomy" id="3708"/>
    <lineage>
        <taxon>Eukaryota</taxon>
        <taxon>Viridiplantae</taxon>
        <taxon>Streptophyta</taxon>
        <taxon>Embryophyta</taxon>
        <taxon>Tracheophyta</taxon>
        <taxon>Spermatophyta</taxon>
        <taxon>Magnoliopsida</taxon>
        <taxon>eudicotyledons</taxon>
        <taxon>Gunneridae</taxon>
        <taxon>Pentapetalae</taxon>
        <taxon>rosids</taxon>
        <taxon>malvids</taxon>
        <taxon>Brassicales</taxon>
        <taxon>Brassicaceae</taxon>
        <taxon>Brassiceae</taxon>
        <taxon>Brassica</taxon>
    </lineage>
</organism>
<evidence type="ECO:0000256" key="3">
    <source>
        <dbReference type="ARBA" id="ARBA00022737"/>
    </source>
</evidence>
<dbReference type="InterPro" id="IPR058922">
    <property type="entry name" value="WHD_DRP"/>
</dbReference>
<comment type="similarity">
    <text evidence="1">Belongs to the disease resistance NB-LRR family.</text>
</comment>
<proteinExistence type="inferred from homology"/>
<reference evidence="9 10" key="1">
    <citation type="submission" date="2021-05" db="EMBL/GenBank/DDBJ databases">
        <title>Genome Assembly of Synthetic Allotetraploid Brassica napus Reveals Homoeologous Exchanges between Subgenomes.</title>
        <authorList>
            <person name="Davis J.T."/>
        </authorList>
    </citation>
    <scope>NUCLEOTIDE SEQUENCE [LARGE SCALE GENOMIC DNA]</scope>
    <source>
        <strain evidence="10">cv. Da-Ae</strain>
        <tissue evidence="9">Seedling</tissue>
    </source>
</reference>
<dbReference type="InterPro" id="IPR057135">
    <property type="entry name" value="At4g27190-like_LRR"/>
</dbReference>
<keyword evidence="7" id="KW-0175">Coiled coil</keyword>